<reference evidence="6" key="1">
    <citation type="submission" date="2025-08" db="UniProtKB">
        <authorList>
            <consortium name="RefSeq"/>
        </authorList>
    </citation>
    <scope>IDENTIFICATION</scope>
    <source>
        <strain evidence="6">OHB3-1</strain>
    </source>
</reference>
<dbReference type="PANTHER" id="PTHR36766">
    <property type="entry name" value="PLANT BROAD-SPECTRUM MILDEW RESISTANCE PROTEIN RPW8"/>
    <property type="match status" value="1"/>
</dbReference>
<dbReference type="AlphaFoldDB" id="A0A6J1CPS1"/>
<dbReference type="PROSITE" id="PS51153">
    <property type="entry name" value="RPW8"/>
    <property type="match status" value="1"/>
</dbReference>
<dbReference type="Pfam" id="PF23598">
    <property type="entry name" value="LRR_14"/>
    <property type="match status" value="1"/>
</dbReference>
<dbReference type="Proteomes" id="UP000504603">
    <property type="component" value="Unplaced"/>
</dbReference>
<dbReference type="Pfam" id="PF05659">
    <property type="entry name" value="RPW8"/>
    <property type="match status" value="1"/>
</dbReference>
<evidence type="ECO:0000256" key="2">
    <source>
        <dbReference type="ARBA" id="ARBA00022737"/>
    </source>
</evidence>
<keyword evidence="3" id="KW-0611">Plant defense</keyword>
<organism evidence="5 6">
    <name type="scientific">Momordica charantia</name>
    <name type="common">Bitter gourd</name>
    <name type="synonym">Balsam pear</name>
    <dbReference type="NCBI Taxonomy" id="3673"/>
    <lineage>
        <taxon>Eukaryota</taxon>
        <taxon>Viridiplantae</taxon>
        <taxon>Streptophyta</taxon>
        <taxon>Embryophyta</taxon>
        <taxon>Tracheophyta</taxon>
        <taxon>Spermatophyta</taxon>
        <taxon>Magnoliopsida</taxon>
        <taxon>eudicotyledons</taxon>
        <taxon>Gunneridae</taxon>
        <taxon>Pentapetalae</taxon>
        <taxon>rosids</taxon>
        <taxon>fabids</taxon>
        <taxon>Cucurbitales</taxon>
        <taxon>Cucurbitaceae</taxon>
        <taxon>Momordiceae</taxon>
        <taxon>Momordica</taxon>
    </lineage>
</organism>
<dbReference type="InterPro" id="IPR027417">
    <property type="entry name" value="P-loop_NTPase"/>
</dbReference>
<keyword evidence="2" id="KW-0677">Repeat</keyword>
<dbReference type="KEGG" id="mcha:111013034"/>
<evidence type="ECO:0000313" key="6">
    <source>
        <dbReference type="RefSeq" id="XP_022143053.1"/>
    </source>
</evidence>
<dbReference type="Gene3D" id="1.10.10.10">
    <property type="entry name" value="Winged helix-like DNA-binding domain superfamily/Winged helix DNA-binding domain"/>
    <property type="match status" value="1"/>
</dbReference>
<proteinExistence type="inferred from homology"/>
<dbReference type="Pfam" id="PF00931">
    <property type="entry name" value="NB-ARC"/>
    <property type="match status" value="1"/>
</dbReference>
<evidence type="ECO:0000256" key="1">
    <source>
        <dbReference type="ARBA" id="ARBA00008894"/>
    </source>
</evidence>
<protein>
    <submittedName>
        <fullName evidence="6">Probable disease resistance protein At5g66900 isoform X1</fullName>
    </submittedName>
</protein>
<dbReference type="Gene3D" id="3.80.10.10">
    <property type="entry name" value="Ribonuclease Inhibitor"/>
    <property type="match status" value="1"/>
</dbReference>
<dbReference type="SUPFAM" id="SSF52540">
    <property type="entry name" value="P-loop containing nucleoside triphosphate hydrolases"/>
    <property type="match status" value="1"/>
</dbReference>
<name>A0A6J1CPS1_MOMCH</name>
<evidence type="ECO:0000256" key="3">
    <source>
        <dbReference type="ARBA" id="ARBA00022821"/>
    </source>
</evidence>
<evidence type="ECO:0000313" key="5">
    <source>
        <dbReference type="Proteomes" id="UP000504603"/>
    </source>
</evidence>
<dbReference type="GO" id="GO:0006952">
    <property type="term" value="P:defense response"/>
    <property type="evidence" value="ECO:0007669"/>
    <property type="project" value="UniProtKB-KW"/>
</dbReference>
<dbReference type="Gene3D" id="3.40.50.300">
    <property type="entry name" value="P-loop containing nucleotide triphosphate hydrolases"/>
    <property type="match status" value="1"/>
</dbReference>
<dbReference type="PANTHER" id="PTHR36766:SF3">
    <property type="entry name" value="RPW8 DOMAIN-CONTAINING PROTEIN"/>
    <property type="match status" value="1"/>
</dbReference>
<dbReference type="PRINTS" id="PR00364">
    <property type="entry name" value="DISEASERSIST"/>
</dbReference>
<comment type="similarity">
    <text evidence="1">Belongs to the disease resistance NB-LRR family.</text>
</comment>
<dbReference type="InterPro" id="IPR008808">
    <property type="entry name" value="Powdery_mildew-R_dom"/>
</dbReference>
<dbReference type="InterPro" id="IPR032675">
    <property type="entry name" value="LRR_dom_sf"/>
</dbReference>
<dbReference type="InterPro" id="IPR002182">
    <property type="entry name" value="NB-ARC"/>
</dbReference>
<dbReference type="GO" id="GO:0043531">
    <property type="term" value="F:ADP binding"/>
    <property type="evidence" value="ECO:0007669"/>
    <property type="project" value="InterPro"/>
</dbReference>
<dbReference type="OrthoDB" id="2016095at2759"/>
<dbReference type="InterPro" id="IPR036388">
    <property type="entry name" value="WH-like_DNA-bd_sf"/>
</dbReference>
<dbReference type="SUPFAM" id="SSF52047">
    <property type="entry name" value="RNI-like"/>
    <property type="match status" value="1"/>
</dbReference>
<dbReference type="InterPro" id="IPR042197">
    <property type="entry name" value="Apaf_helical"/>
</dbReference>
<dbReference type="InterPro" id="IPR055414">
    <property type="entry name" value="LRR_R13L4/SHOC2-like"/>
</dbReference>
<feature type="domain" description="RPW8" evidence="4">
    <location>
        <begin position="4"/>
        <end position="157"/>
    </location>
</feature>
<sequence length="819" mass="93130">MRKNMAGAFIGGAALGAAFGELFSVIKNLGERAINFSSVLKEIEFKVKAILPLLKEIDGLNEALGYTKEEMEKLRNLIEDGKRLLLKCGDDKLGKLKWLKTPIYTGKLRELDASIRSFMDVLQLQTARDMKKNLTMTEKLMETRRNPDTNGGVSNTVDSRPCQVPDLGEESVGLNKPVEELKVKLLKDGVRMLVVTAPGGCGKTTLAVRFCHDKLIKDKFQNILFLTVSSKPDTKHILKDVILSLKWPKVLSYSQEDEQTLWSEARWLGQSSSNPVLIVLDDVWEGSESECLLSKFLLMPNCKILVTSRFKFPRFGEPYYLEPLNHQDARELFHRSASLDKKPRFPDEEIVEKIIRGCKRFPLALKVVARSLSGRAASVWKVAERKLCRGDSILGSERELMECLQSSLDAIPDENMVIKECFMDLGSFPEDQRIRVATFIDVCAVLYEQDECEAMTNLEGLSTRTLVSSVSLRNEACEDDYHSESYFTQHDVLRELAIQLINEKPVDQRTKLLLDINRNDFPKWWSEKEMQPSNARLLSITTDETFLSCWPDMEATEVEVLILNLLSKTYNLPEFMNRMNRLKALIVTNYGLLQTELGGGYQLTNCLSRLERIRLERISIPPFSNQNLKPLSHLKKISFYMCKVDKAFTNCSTQISTVLPNLLEISIDFCNDLMALPIGLCEIVSLEKLSITNCHGLTLLPEELGKLIDLKTLRLRSCIHLKELPESISRLQELVNLDISHCLGLTKLPEKIGKLQKLEKLNMWSCSISKPPASLRNLKNLKTVVCEKEIAKWFNIVSPRLRKLVKEHTEEANLDWLLA</sequence>
<evidence type="ECO:0000259" key="4">
    <source>
        <dbReference type="PROSITE" id="PS51153"/>
    </source>
</evidence>
<accession>A0A6J1CPS1</accession>
<dbReference type="Gene3D" id="1.10.8.430">
    <property type="entry name" value="Helical domain of apoptotic protease-activating factors"/>
    <property type="match status" value="1"/>
</dbReference>
<dbReference type="RefSeq" id="XP_022143053.1">
    <property type="nucleotide sequence ID" value="XM_022287361.1"/>
</dbReference>
<keyword evidence="5" id="KW-1185">Reference proteome</keyword>
<dbReference type="GeneID" id="111013034"/>
<gene>
    <name evidence="6" type="primary">LOC111013034</name>
</gene>